<evidence type="ECO:0000259" key="1">
    <source>
        <dbReference type="Pfam" id="PF03819"/>
    </source>
</evidence>
<dbReference type="GO" id="GO:0046052">
    <property type="term" value="P:UTP catabolic process"/>
    <property type="evidence" value="ECO:0007669"/>
    <property type="project" value="TreeGrafter"/>
</dbReference>
<reference evidence="2 3" key="1">
    <citation type="submission" date="2014-07" db="EMBL/GenBank/DDBJ databases">
        <title>Genome Sequence of Rhodococcus opacus Strain R7, a Biodegrader of Mono- and Polycyclic Aromatic Hydrocarbons.</title>
        <authorList>
            <person name="Di Gennaro P."/>
            <person name="Zampolli J."/>
            <person name="Presti I."/>
            <person name="Cappelletti M."/>
            <person name="D'Ursi P."/>
            <person name="Orro A."/>
            <person name="Mezzelani A."/>
            <person name="Milanesi L."/>
        </authorList>
    </citation>
    <scope>NUCLEOTIDE SEQUENCE [LARGE SCALE GENOMIC DNA]</scope>
    <source>
        <strain evidence="2 3">R7</strain>
    </source>
</reference>
<sequence>MTVVLLDPLRPTTIPMEAVGVVGDGVEFTDEVPEAVRRLLTEAPGAAVLVSSDPDDPTVRDWIASGSRVIAAPKVPGDNLVEAAEVMDRLWSYGGWEVTQTHRTLSHYLVEETYEVLDAIESSEPGDLREELGDLLLQVLFHSRIASASGNFDVDDVAATLVAKLVHRSPHLGEDVVGPIDIAEQERAWEIRKAAEKARSSCLDGVAMSQPAASLAAKVVARASKAGLPSELVPTEITADSAAVVAAESRLQAATHDLIARIRAAENAARVAGKTELAPADWLGYWTS</sequence>
<dbReference type="InterPro" id="IPR011551">
    <property type="entry name" value="NTP_PyrPHydrolase_MazG"/>
</dbReference>
<dbReference type="GO" id="GO:0046076">
    <property type="term" value="P:dTTP catabolic process"/>
    <property type="evidence" value="ECO:0007669"/>
    <property type="project" value="TreeGrafter"/>
</dbReference>
<dbReference type="GO" id="GO:0006203">
    <property type="term" value="P:dGTP catabolic process"/>
    <property type="evidence" value="ECO:0007669"/>
    <property type="project" value="TreeGrafter"/>
</dbReference>
<protein>
    <submittedName>
        <fullName evidence="2">Nucleoside triphosphate hydrolase</fullName>
    </submittedName>
</protein>
<dbReference type="SUPFAM" id="SSF101386">
    <property type="entry name" value="all-alpha NTP pyrophosphatases"/>
    <property type="match status" value="1"/>
</dbReference>
<keyword evidence="2" id="KW-0378">Hydrolase</keyword>
<dbReference type="Pfam" id="PF03819">
    <property type="entry name" value="MazG"/>
    <property type="match status" value="1"/>
</dbReference>
<dbReference type="GO" id="GO:0046061">
    <property type="term" value="P:dATP catabolic process"/>
    <property type="evidence" value="ECO:0007669"/>
    <property type="project" value="TreeGrafter"/>
</dbReference>
<accession>A0A076EGC0</accession>
<proteinExistence type="predicted"/>
<feature type="domain" description="NTP pyrophosphohydrolase MazG-like" evidence="1">
    <location>
        <begin position="100"/>
        <end position="172"/>
    </location>
</feature>
<dbReference type="EMBL" id="CP008947">
    <property type="protein sequence ID" value="AII05290.1"/>
    <property type="molecule type" value="Genomic_DNA"/>
</dbReference>
<organism evidence="2 3">
    <name type="scientific">Rhodococcus opacus</name>
    <name type="common">Nocardia opaca</name>
    <dbReference type="NCBI Taxonomy" id="37919"/>
    <lineage>
        <taxon>Bacteria</taxon>
        <taxon>Bacillati</taxon>
        <taxon>Actinomycetota</taxon>
        <taxon>Actinomycetes</taxon>
        <taxon>Mycobacteriales</taxon>
        <taxon>Nocardiaceae</taxon>
        <taxon>Rhodococcus</taxon>
    </lineage>
</organism>
<dbReference type="GO" id="GO:0047429">
    <property type="term" value="F:nucleoside triphosphate diphosphatase activity"/>
    <property type="evidence" value="ECO:0007669"/>
    <property type="project" value="TreeGrafter"/>
</dbReference>
<dbReference type="GO" id="GO:0046047">
    <property type="term" value="P:TTP catabolic process"/>
    <property type="evidence" value="ECO:0007669"/>
    <property type="project" value="TreeGrafter"/>
</dbReference>
<dbReference type="Proteomes" id="UP000028488">
    <property type="component" value="Chromosome"/>
</dbReference>
<gene>
    <name evidence="2" type="ORF">EP51_11955</name>
</gene>
<dbReference type="PANTHER" id="PTHR30522:SF0">
    <property type="entry name" value="NUCLEOSIDE TRIPHOSPHATE PYROPHOSPHOHYDROLASE"/>
    <property type="match status" value="1"/>
</dbReference>
<dbReference type="Gene3D" id="1.10.287.1080">
    <property type="entry name" value="MazG-like"/>
    <property type="match status" value="1"/>
</dbReference>
<dbReference type="RefSeq" id="WP_128639324.1">
    <property type="nucleotide sequence ID" value="NZ_CP008947.1"/>
</dbReference>
<dbReference type="AlphaFoldDB" id="A0A076EGC0"/>
<dbReference type="InterPro" id="IPR048015">
    <property type="entry name" value="NTP-PPase_MazG-like_N"/>
</dbReference>
<dbReference type="InterPro" id="IPR004518">
    <property type="entry name" value="MazG-like_dom"/>
</dbReference>
<dbReference type="PANTHER" id="PTHR30522">
    <property type="entry name" value="NUCLEOSIDE TRIPHOSPHATE PYROPHOSPHOHYDROLASE"/>
    <property type="match status" value="1"/>
</dbReference>
<evidence type="ECO:0000313" key="2">
    <source>
        <dbReference type="EMBL" id="AII05290.1"/>
    </source>
</evidence>
<dbReference type="GO" id="GO:0046081">
    <property type="term" value="P:dUTP catabolic process"/>
    <property type="evidence" value="ECO:0007669"/>
    <property type="project" value="TreeGrafter"/>
</dbReference>
<evidence type="ECO:0000313" key="3">
    <source>
        <dbReference type="Proteomes" id="UP000028488"/>
    </source>
</evidence>
<dbReference type="CDD" id="cd11528">
    <property type="entry name" value="NTP-PPase_MazG_Nterm"/>
    <property type="match status" value="1"/>
</dbReference>
<dbReference type="eggNOG" id="COG3956">
    <property type="taxonomic scope" value="Bacteria"/>
</dbReference>
<name>A0A076EGC0_RHOOP</name>